<proteinExistence type="predicted"/>
<dbReference type="EMBL" id="LAZR01006990">
    <property type="protein sequence ID" value="KKM88226.1"/>
    <property type="molecule type" value="Genomic_DNA"/>
</dbReference>
<evidence type="ECO:0000313" key="1">
    <source>
        <dbReference type="EMBL" id="KKM88226.1"/>
    </source>
</evidence>
<name>A0A0F9LM29_9ZZZZ</name>
<comment type="caution">
    <text evidence="1">The sequence shown here is derived from an EMBL/GenBank/DDBJ whole genome shotgun (WGS) entry which is preliminary data.</text>
</comment>
<dbReference type="AlphaFoldDB" id="A0A0F9LM29"/>
<accession>A0A0F9LM29</accession>
<protein>
    <submittedName>
        <fullName evidence="1">Uncharacterized protein</fullName>
    </submittedName>
</protein>
<reference evidence="1" key="1">
    <citation type="journal article" date="2015" name="Nature">
        <title>Complex archaea that bridge the gap between prokaryotes and eukaryotes.</title>
        <authorList>
            <person name="Spang A."/>
            <person name="Saw J.H."/>
            <person name="Jorgensen S.L."/>
            <person name="Zaremba-Niedzwiedzka K."/>
            <person name="Martijn J."/>
            <person name="Lind A.E."/>
            <person name="van Eijk R."/>
            <person name="Schleper C."/>
            <person name="Guy L."/>
            <person name="Ettema T.J."/>
        </authorList>
    </citation>
    <scope>NUCLEOTIDE SEQUENCE</scope>
</reference>
<gene>
    <name evidence="1" type="ORF">LCGC14_1260940</name>
</gene>
<sequence length="32" mass="3784">MLCGFNKTVLFLIQVLDYDSITIMFIIRMKIC</sequence>
<organism evidence="1">
    <name type="scientific">marine sediment metagenome</name>
    <dbReference type="NCBI Taxonomy" id="412755"/>
    <lineage>
        <taxon>unclassified sequences</taxon>
        <taxon>metagenomes</taxon>
        <taxon>ecological metagenomes</taxon>
    </lineage>
</organism>